<dbReference type="AlphaFoldDB" id="A0A4R1L016"/>
<dbReference type="NCBIfam" id="TIGR02122">
    <property type="entry name" value="TRAP_TAXI"/>
    <property type="match status" value="1"/>
</dbReference>
<protein>
    <recommendedName>
        <fullName evidence="4">TRAP transporter TAXI family solute receptor</fullName>
    </recommendedName>
</protein>
<dbReference type="PANTHER" id="PTHR42941">
    <property type="entry name" value="SLL1037 PROTEIN"/>
    <property type="match status" value="1"/>
</dbReference>
<dbReference type="Gene3D" id="3.40.190.10">
    <property type="entry name" value="Periplasmic binding protein-like II"/>
    <property type="match status" value="2"/>
</dbReference>
<dbReference type="Pfam" id="PF16868">
    <property type="entry name" value="NMT1_3"/>
    <property type="match status" value="1"/>
</dbReference>
<feature type="signal peptide" evidence="1">
    <location>
        <begin position="1"/>
        <end position="23"/>
    </location>
</feature>
<accession>A0A4R1L016</accession>
<sequence>MRKFNRTLKVLFSTLVFSASVSANVESSLISQPPGNGWYTYATTFSRLIPEATNNEFKLKVIPRGGGMTNPVVVNDAKADFGFATSNAIVWARDGITELYEGKPNKDLRLIFDGMQEGHTIVVARKSWVESTGNDSLEKIVNADKVVIATKPTGSQVPIIVDFIFKSLGTDFETMKAKGKVVQISSGQASQMLRDNTIDVYIDNVPAMHPNLTEITLTNDMVYIPYPQKVLDDLAKLGLPTGTMPADTYRGQTADYINPVSATVFVTHAKEDENTVYQVTKALVENQAKLKETHPPLAFWKPEDIVKNAGIFELHPGAAKYFREQGWIK</sequence>
<proteinExistence type="predicted"/>
<gene>
    <name evidence="2" type="ORF">EV692_0267</name>
</gene>
<feature type="chain" id="PRO_5030099151" description="TRAP transporter TAXI family solute receptor" evidence="1">
    <location>
        <begin position="24"/>
        <end position="329"/>
    </location>
</feature>
<evidence type="ECO:0000256" key="1">
    <source>
        <dbReference type="SAM" id="SignalP"/>
    </source>
</evidence>
<reference evidence="2 3" key="1">
    <citation type="submission" date="2019-03" db="EMBL/GenBank/DDBJ databases">
        <title>Genomic Encyclopedia of Type Strains, Phase IV (KMG-IV): sequencing the most valuable type-strain genomes for metagenomic binning, comparative biology and taxonomic classification.</title>
        <authorList>
            <person name="Goeker M."/>
        </authorList>
    </citation>
    <scope>NUCLEOTIDE SEQUENCE [LARGE SCALE GENOMIC DNA]</scope>
    <source>
        <strain evidence="2 3">DSM 10053</strain>
    </source>
</reference>
<name>A0A4R1L016_9PAST</name>
<comment type="caution">
    <text evidence="2">The sequence shown here is derived from an EMBL/GenBank/DDBJ whole genome shotgun (WGS) entry which is preliminary data.</text>
</comment>
<organism evidence="2 3">
    <name type="scientific">Lonepinella koalarum</name>
    <dbReference type="NCBI Taxonomy" id="53417"/>
    <lineage>
        <taxon>Bacteria</taxon>
        <taxon>Pseudomonadati</taxon>
        <taxon>Pseudomonadota</taxon>
        <taxon>Gammaproteobacteria</taxon>
        <taxon>Pasteurellales</taxon>
        <taxon>Pasteurellaceae</taxon>
        <taxon>Lonepinella</taxon>
    </lineage>
</organism>
<dbReference type="InterPro" id="IPR011852">
    <property type="entry name" value="TRAP_TAXI"/>
</dbReference>
<keyword evidence="1" id="KW-0732">Signal</keyword>
<dbReference type="PANTHER" id="PTHR42941:SF1">
    <property type="entry name" value="SLL1037 PROTEIN"/>
    <property type="match status" value="1"/>
</dbReference>
<dbReference type="Proteomes" id="UP000295496">
    <property type="component" value="Unassembled WGS sequence"/>
</dbReference>
<dbReference type="RefSeq" id="WP_132299777.1">
    <property type="nucleotide sequence ID" value="NZ_CP170642.1"/>
</dbReference>
<dbReference type="EMBL" id="SMGJ01000001">
    <property type="protein sequence ID" value="TCK71202.1"/>
    <property type="molecule type" value="Genomic_DNA"/>
</dbReference>
<evidence type="ECO:0000313" key="3">
    <source>
        <dbReference type="Proteomes" id="UP000295496"/>
    </source>
</evidence>
<evidence type="ECO:0008006" key="4">
    <source>
        <dbReference type="Google" id="ProtNLM"/>
    </source>
</evidence>
<evidence type="ECO:0000313" key="2">
    <source>
        <dbReference type="EMBL" id="TCK71202.1"/>
    </source>
</evidence>
<dbReference type="SUPFAM" id="SSF53850">
    <property type="entry name" value="Periplasmic binding protein-like II"/>
    <property type="match status" value="1"/>
</dbReference>
<keyword evidence="3" id="KW-1185">Reference proteome</keyword>